<evidence type="ECO:0000313" key="1">
    <source>
        <dbReference type="EMBL" id="NOU80360.1"/>
    </source>
</evidence>
<comment type="caution">
    <text evidence="1">The sequence shown here is derived from an EMBL/GenBank/DDBJ whole genome shotgun (WGS) entry which is preliminary data.</text>
</comment>
<keyword evidence="2" id="KW-1185">Reference proteome</keyword>
<protein>
    <recommendedName>
        <fullName evidence="3">Apea-like HEPN domain-containing protein</fullName>
    </recommendedName>
</protein>
<accession>A0ABX1YKP6</accession>
<organism evidence="1 2">
    <name type="scientific">Paenibacillus phytohabitans</name>
    <dbReference type="NCBI Taxonomy" id="2654978"/>
    <lineage>
        <taxon>Bacteria</taxon>
        <taxon>Bacillati</taxon>
        <taxon>Bacillota</taxon>
        <taxon>Bacilli</taxon>
        <taxon>Bacillales</taxon>
        <taxon>Paenibacillaceae</taxon>
        <taxon>Paenibacillus</taxon>
    </lineage>
</organism>
<gene>
    <name evidence="1" type="ORF">GC101_15930</name>
</gene>
<dbReference type="EMBL" id="WHOB01000043">
    <property type="protein sequence ID" value="NOU80360.1"/>
    <property type="molecule type" value="Genomic_DNA"/>
</dbReference>
<sequence length="381" mass="44948">MINELLLTELKKELERRYIPDFGNDFIVLHLDGERFVFTHKNSGITLKINYLRQDKARVAFSASREILNSFNKKSIEHENKFIEIHEDCGFVLKRNCYAEFLLTYDSLFYEHPDYYDNFDIGECEVEISEPSSLYKLLFNSFGNDKSFISWNTLKTMKITNFPLDKLENYLQQVLFIVSKYDTPEFERIGDYPSIIPYQYHGEGMMWNDPGEREDFDGIFTKPLKYLEPIAFFNRARKVNDPMYYYRAIEFFFIINKKSNIKQSVEAYNESQDMDKLIKELTNLYSTKEVELLKNLLINLNGVEKVIQYAKNNGLIDNTDIFAFSTSLYIFRNSIVHGKGDTKFTLNIPTIEVLHPKAKDLYWTEVLKSLADLVIKQFCFE</sequence>
<evidence type="ECO:0008006" key="3">
    <source>
        <dbReference type="Google" id="ProtNLM"/>
    </source>
</evidence>
<name>A0ABX1YKP6_9BACL</name>
<proteinExistence type="predicted"/>
<dbReference type="RefSeq" id="WP_171718024.1">
    <property type="nucleotide sequence ID" value="NZ_WHOB01000043.1"/>
</dbReference>
<reference evidence="1 2" key="1">
    <citation type="submission" date="2019-10" db="EMBL/GenBank/DDBJ databases">
        <title>Description of Paenibacillus terricola sp. nov.</title>
        <authorList>
            <person name="Carlier A."/>
            <person name="Qi S."/>
        </authorList>
    </citation>
    <scope>NUCLEOTIDE SEQUENCE [LARGE SCALE GENOMIC DNA]</scope>
    <source>
        <strain evidence="1 2">LMG 31459</strain>
    </source>
</reference>
<evidence type="ECO:0000313" key="2">
    <source>
        <dbReference type="Proteomes" id="UP000596857"/>
    </source>
</evidence>
<dbReference type="Proteomes" id="UP000596857">
    <property type="component" value="Unassembled WGS sequence"/>
</dbReference>